<keyword evidence="2" id="KW-1185">Reference proteome</keyword>
<dbReference type="AlphaFoldDB" id="A0A9J5ZLW3"/>
<dbReference type="GO" id="GO:0047372">
    <property type="term" value="F:monoacylglycerol lipase activity"/>
    <property type="evidence" value="ECO:0007669"/>
    <property type="project" value="TreeGrafter"/>
</dbReference>
<dbReference type="GO" id="GO:0004620">
    <property type="term" value="F:phospholipase activity"/>
    <property type="evidence" value="ECO:0007669"/>
    <property type="project" value="TreeGrafter"/>
</dbReference>
<sequence length="99" mass="11013">MPNFSFERKTSQIQPPTYGDFITILSIDGGGIRGIISATILSFLESQLQMEKMQDLQITLMLLLEVAPVALLPSMLTAPDESHRPLYAAKDIAPFYLEL</sequence>
<evidence type="ECO:0000313" key="1">
    <source>
        <dbReference type="EMBL" id="KAG5613137.1"/>
    </source>
</evidence>
<dbReference type="Gene3D" id="3.40.1090.10">
    <property type="entry name" value="Cytosolic phospholipase A2 catalytic domain"/>
    <property type="match status" value="1"/>
</dbReference>
<dbReference type="EMBL" id="JACXVP010000004">
    <property type="protein sequence ID" value="KAG5613137.1"/>
    <property type="molecule type" value="Genomic_DNA"/>
</dbReference>
<comment type="caution">
    <text evidence="1">The sequence shown here is derived from an EMBL/GenBank/DDBJ whole genome shotgun (WGS) entry which is preliminary data.</text>
</comment>
<name>A0A9J5ZLW3_SOLCO</name>
<evidence type="ECO:0008006" key="3">
    <source>
        <dbReference type="Google" id="ProtNLM"/>
    </source>
</evidence>
<dbReference type="PANTHER" id="PTHR32176">
    <property type="entry name" value="XYLOSE ISOMERASE"/>
    <property type="match status" value="1"/>
</dbReference>
<accession>A0A9J5ZLW3</accession>
<evidence type="ECO:0000313" key="2">
    <source>
        <dbReference type="Proteomes" id="UP000824120"/>
    </source>
</evidence>
<reference evidence="1 2" key="1">
    <citation type="submission" date="2020-09" db="EMBL/GenBank/DDBJ databases">
        <title>De no assembly of potato wild relative species, Solanum commersonii.</title>
        <authorList>
            <person name="Cho K."/>
        </authorList>
    </citation>
    <scope>NUCLEOTIDE SEQUENCE [LARGE SCALE GENOMIC DNA]</scope>
    <source>
        <strain evidence="1">LZ3.2</strain>
        <tissue evidence="1">Leaf</tissue>
    </source>
</reference>
<proteinExistence type="predicted"/>
<organism evidence="1 2">
    <name type="scientific">Solanum commersonii</name>
    <name type="common">Commerson's wild potato</name>
    <name type="synonym">Commerson's nightshade</name>
    <dbReference type="NCBI Taxonomy" id="4109"/>
    <lineage>
        <taxon>Eukaryota</taxon>
        <taxon>Viridiplantae</taxon>
        <taxon>Streptophyta</taxon>
        <taxon>Embryophyta</taxon>
        <taxon>Tracheophyta</taxon>
        <taxon>Spermatophyta</taxon>
        <taxon>Magnoliopsida</taxon>
        <taxon>eudicotyledons</taxon>
        <taxon>Gunneridae</taxon>
        <taxon>Pentapetalae</taxon>
        <taxon>asterids</taxon>
        <taxon>lamiids</taxon>
        <taxon>Solanales</taxon>
        <taxon>Solanaceae</taxon>
        <taxon>Solanoideae</taxon>
        <taxon>Solaneae</taxon>
        <taxon>Solanum</taxon>
    </lineage>
</organism>
<gene>
    <name evidence="1" type="ORF">H5410_024418</name>
</gene>
<dbReference type="PANTHER" id="PTHR32176:SF121">
    <property type="entry name" value="PATATIN"/>
    <property type="match status" value="1"/>
</dbReference>
<protein>
    <recommendedName>
        <fullName evidence="3">Patatin</fullName>
    </recommendedName>
</protein>
<dbReference type="Proteomes" id="UP000824120">
    <property type="component" value="Chromosome 4"/>
</dbReference>